<accession>A0A9P9WFA3</accession>
<evidence type="ECO:0000256" key="1">
    <source>
        <dbReference type="ARBA" id="ARBA00022630"/>
    </source>
</evidence>
<gene>
    <name evidence="4" type="ORF">JX265_009845</name>
</gene>
<dbReference type="PANTHER" id="PTHR43735:SF3">
    <property type="entry name" value="FERROPTOSIS SUPPRESSOR PROTEIN 1"/>
    <property type="match status" value="1"/>
</dbReference>
<sequence length="277" mass="30402">MSIILQPFLDIVGLVFQFLTVKHFRRELSATNLSSQKMKHTVIIGDGFAGVSTAHRFLKNVGKTTTVTYKLTLVSRDSHFYWNIAAPRGIIPGQIPHEQLFQPINAGFSKYGPNTFKFVLSTATVSRGIVRTKVDGPFESSSFTEATQQAVHDFQRRVKTARSIGIVGAGPTGVETAGELAFEYVKQLEALHVDVRVSTKVKNPVSQPDGKFELILSSDDRILPDFYIPTFGVLPNSSFLPSQFTDAKGFIKVDKYFHIKGTGGAFAIGDVSDSEAP</sequence>
<evidence type="ECO:0000256" key="2">
    <source>
        <dbReference type="ARBA" id="ARBA00022827"/>
    </source>
</evidence>
<keyword evidence="5" id="KW-1185">Reference proteome</keyword>
<keyword evidence="3" id="KW-0560">Oxidoreductase</keyword>
<dbReference type="GO" id="GO:0005737">
    <property type="term" value="C:cytoplasm"/>
    <property type="evidence" value="ECO:0007669"/>
    <property type="project" value="TreeGrafter"/>
</dbReference>
<proteinExistence type="predicted"/>
<dbReference type="EMBL" id="JAFIMR010000031">
    <property type="protein sequence ID" value="KAI1860446.1"/>
    <property type="molecule type" value="Genomic_DNA"/>
</dbReference>
<evidence type="ECO:0008006" key="6">
    <source>
        <dbReference type="Google" id="ProtNLM"/>
    </source>
</evidence>
<dbReference type="GO" id="GO:0050660">
    <property type="term" value="F:flavin adenine dinucleotide binding"/>
    <property type="evidence" value="ECO:0007669"/>
    <property type="project" value="TreeGrafter"/>
</dbReference>
<dbReference type="GO" id="GO:0004174">
    <property type="term" value="F:electron-transferring-flavoprotein dehydrogenase activity"/>
    <property type="evidence" value="ECO:0007669"/>
    <property type="project" value="TreeGrafter"/>
</dbReference>
<reference evidence="4" key="1">
    <citation type="submission" date="2021-03" db="EMBL/GenBank/DDBJ databases">
        <title>Revisited historic fungal species revealed as producer of novel bioactive compounds through whole genome sequencing and comparative genomics.</title>
        <authorList>
            <person name="Vignolle G.A."/>
            <person name="Hochenegger N."/>
            <person name="Mach R.L."/>
            <person name="Mach-Aigner A.R."/>
            <person name="Javad Rahimi M."/>
            <person name="Salim K.A."/>
            <person name="Chan C.M."/>
            <person name="Lim L.B.L."/>
            <person name="Cai F."/>
            <person name="Druzhinina I.S."/>
            <person name="U'Ren J.M."/>
            <person name="Derntl C."/>
        </authorList>
    </citation>
    <scope>NUCLEOTIDE SEQUENCE</scope>
    <source>
        <strain evidence="4">TUCIM 5799</strain>
    </source>
</reference>
<keyword evidence="2" id="KW-0274">FAD</keyword>
<evidence type="ECO:0000256" key="3">
    <source>
        <dbReference type="ARBA" id="ARBA00023002"/>
    </source>
</evidence>
<comment type="caution">
    <text evidence="4">The sequence shown here is derived from an EMBL/GenBank/DDBJ whole genome shotgun (WGS) entry which is preliminary data.</text>
</comment>
<dbReference type="InterPro" id="IPR036188">
    <property type="entry name" value="FAD/NAD-bd_sf"/>
</dbReference>
<protein>
    <recommendedName>
        <fullName evidence="6">FAD/NAD(P)-binding domain-containing protein</fullName>
    </recommendedName>
</protein>
<keyword evidence="1" id="KW-0285">Flavoprotein</keyword>
<dbReference type="Proteomes" id="UP000829685">
    <property type="component" value="Unassembled WGS sequence"/>
</dbReference>
<dbReference type="PANTHER" id="PTHR43735">
    <property type="entry name" value="APOPTOSIS-INDUCING FACTOR 1"/>
    <property type="match status" value="1"/>
</dbReference>
<dbReference type="Gene3D" id="3.50.50.100">
    <property type="match status" value="2"/>
</dbReference>
<dbReference type="AlphaFoldDB" id="A0A9P9WFA3"/>
<organism evidence="4 5">
    <name type="scientific">Neoarthrinium moseri</name>
    <dbReference type="NCBI Taxonomy" id="1658444"/>
    <lineage>
        <taxon>Eukaryota</taxon>
        <taxon>Fungi</taxon>
        <taxon>Dikarya</taxon>
        <taxon>Ascomycota</taxon>
        <taxon>Pezizomycotina</taxon>
        <taxon>Sordariomycetes</taxon>
        <taxon>Xylariomycetidae</taxon>
        <taxon>Amphisphaeriales</taxon>
        <taxon>Apiosporaceae</taxon>
        <taxon>Neoarthrinium</taxon>
    </lineage>
</organism>
<evidence type="ECO:0000313" key="5">
    <source>
        <dbReference type="Proteomes" id="UP000829685"/>
    </source>
</evidence>
<dbReference type="SUPFAM" id="SSF51905">
    <property type="entry name" value="FAD/NAD(P)-binding domain"/>
    <property type="match status" value="1"/>
</dbReference>
<name>A0A9P9WFA3_9PEZI</name>
<evidence type="ECO:0000313" key="4">
    <source>
        <dbReference type="EMBL" id="KAI1860446.1"/>
    </source>
</evidence>